<evidence type="ECO:0000313" key="1">
    <source>
        <dbReference type="EMBL" id="CAL1390977.1"/>
    </source>
</evidence>
<proteinExistence type="predicted"/>
<dbReference type="AlphaFoldDB" id="A0AAV2EZB3"/>
<evidence type="ECO:0000313" key="2">
    <source>
        <dbReference type="Proteomes" id="UP001497516"/>
    </source>
</evidence>
<accession>A0AAV2EZB3</accession>
<dbReference type="EMBL" id="OZ034818">
    <property type="protein sequence ID" value="CAL1390977.1"/>
    <property type="molecule type" value="Genomic_DNA"/>
</dbReference>
<gene>
    <name evidence="1" type="ORF">LTRI10_LOCUS31728</name>
</gene>
<sequence>MVDKMGALFDKRRSLKLEDYTLRAELNVPKGIDSAGIVARVAEINERIQEVDRKRRDKHALHCKPQLLDEIDQLNAELTVLMGKVDGSDPRKSLLMINPEH</sequence>
<name>A0AAV2EZB3_9ROSI</name>
<keyword evidence="2" id="KW-1185">Reference proteome</keyword>
<protein>
    <submittedName>
        <fullName evidence="1">Uncharacterized protein</fullName>
    </submittedName>
</protein>
<organism evidence="1 2">
    <name type="scientific">Linum trigynum</name>
    <dbReference type="NCBI Taxonomy" id="586398"/>
    <lineage>
        <taxon>Eukaryota</taxon>
        <taxon>Viridiplantae</taxon>
        <taxon>Streptophyta</taxon>
        <taxon>Embryophyta</taxon>
        <taxon>Tracheophyta</taxon>
        <taxon>Spermatophyta</taxon>
        <taxon>Magnoliopsida</taxon>
        <taxon>eudicotyledons</taxon>
        <taxon>Gunneridae</taxon>
        <taxon>Pentapetalae</taxon>
        <taxon>rosids</taxon>
        <taxon>fabids</taxon>
        <taxon>Malpighiales</taxon>
        <taxon>Linaceae</taxon>
        <taxon>Linum</taxon>
    </lineage>
</organism>
<reference evidence="1 2" key="1">
    <citation type="submission" date="2024-04" db="EMBL/GenBank/DDBJ databases">
        <authorList>
            <person name="Fracassetti M."/>
        </authorList>
    </citation>
    <scope>NUCLEOTIDE SEQUENCE [LARGE SCALE GENOMIC DNA]</scope>
</reference>
<dbReference type="Proteomes" id="UP001497516">
    <property type="component" value="Chromosome 5"/>
</dbReference>